<dbReference type="EMBL" id="SHKR01000011">
    <property type="protein sequence ID" value="RZU18669.1"/>
    <property type="molecule type" value="Genomic_DNA"/>
</dbReference>
<proteinExistence type="predicted"/>
<dbReference type="AlphaFoldDB" id="A0A4Q7X872"/>
<evidence type="ECO:0000313" key="2">
    <source>
        <dbReference type="EMBL" id="RZU18669.1"/>
    </source>
</evidence>
<accession>A0A4Q7X872</accession>
<organism evidence="2 3">
    <name type="scientific">Kribbella rubisoli</name>
    <dbReference type="NCBI Taxonomy" id="3075929"/>
    <lineage>
        <taxon>Bacteria</taxon>
        <taxon>Bacillati</taxon>
        <taxon>Actinomycetota</taxon>
        <taxon>Actinomycetes</taxon>
        <taxon>Propionibacteriales</taxon>
        <taxon>Kribbellaceae</taxon>
        <taxon>Kribbella</taxon>
    </lineage>
</organism>
<dbReference type="OrthoDB" id="3829632at2"/>
<keyword evidence="3" id="KW-1185">Reference proteome</keyword>
<feature type="compositionally biased region" description="Acidic residues" evidence="1">
    <location>
        <begin position="1"/>
        <end position="19"/>
    </location>
</feature>
<dbReference type="Proteomes" id="UP000292027">
    <property type="component" value="Unassembled WGS sequence"/>
</dbReference>
<comment type="caution">
    <text evidence="2">The sequence shown here is derived from an EMBL/GenBank/DDBJ whole genome shotgun (WGS) entry which is preliminary data.</text>
</comment>
<name>A0A4Q7X872_9ACTN</name>
<gene>
    <name evidence="2" type="ORF">EV645_0866</name>
</gene>
<sequence>MSDTDFEGPDYDPAFDTEYDTERDPLEEVTEEDVPADANPADVEEQRREVGDDEEDDYR</sequence>
<protein>
    <submittedName>
        <fullName evidence="2">Uncharacterized protein</fullName>
    </submittedName>
</protein>
<dbReference type="RefSeq" id="WP_130439931.1">
    <property type="nucleotide sequence ID" value="NZ_SHKR01000011.1"/>
</dbReference>
<evidence type="ECO:0000256" key="1">
    <source>
        <dbReference type="SAM" id="MobiDB-lite"/>
    </source>
</evidence>
<evidence type="ECO:0000313" key="3">
    <source>
        <dbReference type="Proteomes" id="UP000292027"/>
    </source>
</evidence>
<reference evidence="2 3" key="1">
    <citation type="journal article" date="2015" name="Stand. Genomic Sci.">
        <title>Genomic Encyclopedia of Bacterial and Archaeal Type Strains, Phase III: the genomes of soil and plant-associated and newly described type strains.</title>
        <authorList>
            <person name="Whitman W.B."/>
            <person name="Woyke T."/>
            <person name="Klenk H.P."/>
            <person name="Zhou Y."/>
            <person name="Lilburn T.G."/>
            <person name="Beck B.J."/>
            <person name="De Vos P."/>
            <person name="Vandamme P."/>
            <person name="Eisen J.A."/>
            <person name="Garrity G."/>
            <person name="Hugenholtz P."/>
            <person name="Kyrpides N.C."/>
        </authorList>
    </citation>
    <scope>NUCLEOTIDE SEQUENCE [LARGE SCALE GENOMIC DNA]</scope>
    <source>
        <strain evidence="2 3">VKM Ac-2540</strain>
    </source>
</reference>
<feature type="region of interest" description="Disordered" evidence="1">
    <location>
        <begin position="1"/>
        <end position="59"/>
    </location>
</feature>